<gene>
    <name evidence="2" type="ORF">DLK05_13140</name>
</gene>
<comment type="caution">
    <text evidence="2">The sequence shown here is derived from an EMBL/GenBank/DDBJ whole genome shotgun (WGS) entry which is preliminary data.</text>
</comment>
<evidence type="ECO:0000313" key="2">
    <source>
        <dbReference type="EMBL" id="RUT73536.1"/>
    </source>
</evidence>
<protein>
    <recommendedName>
        <fullName evidence="4">LTD domain-containing protein</fullName>
    </recommendedName>
</protein>
<dbReference type="AlphaFoldDB" id="A0A434AGN7"/>
<evidence type="ECO:0000313" key="3">
    <source>
        <dbReference type="Proteomes" id="UP000282985"/>
    </source>
</evidence>
<dbReference type="Pfam" id="PF13585">
    <property type="entry name" value="CHU_C"/>
    <property type="match status" value="1"/>
</dbReference>
<dbReference type="Proteomes" id="UP000282985">
    <property type="component" value="Unassembled WGS sequence"/>
</dbReference>
<evidence type="ECO:0000256" key="1">
    <source>
        <dbReference type="ARBA" id="ARBA00022729"/>
    </source>
</evidence>
<proteinExistence type="predicted"/>
<organism evidence="2 3">
    <name type="scientific">Ancylomarina longa</name>
    <dbReference type="NCBI Taxonomy" id="2487017"/>
    <lineage>
        <taxon>Bacteria</taxon>
        <taxon>Pseudomonadati</taxon>
        <taxon>Bacteroidota</taxon>
        <taxon>Bacteroidia</taxon>
        <taxon>Marinilabiliales</taxon>
        <taxon>Marinifilaceae</taxon>
        <taxon>Ancylomarina</taxon>
    </lineage>
</organism>
<evidence type="ECO:0008006" key="4">
    <source>
        <dbReference type="Google" id="ProtNLM"/>
    </source>
</evidence>
<sequence length="506" mass="57016">MKFADKECLLGVDTIPSQGYILLCSTGAKESLTAYGKVLGVSNFPSLTNTGGNLEIESGIGEVIDQVNYSDIWYKSAEKSEGGWSLERIDPMNVAWQNPNWTSSKDSLGGTPGKINSSYSFNADEKSPDLEQLYTISERVLHLCFSEPIKNNEALNVNNYKLSSDISFPEKVFQMDTEGKEYELIFRMDFIGNQKYELQFSKKLTDLANNPLQINNYEFWMPVLAEKGDIVINELLFNPYPGGVDYLELWNVSDNIIDLSTLQIASRDENYNLSDVFNITKNQELIRAKQFVLLTVDSANICENYYTCNPSAIHVMSKMPSFNDHEGRVVLLCGEAMLDDFAYTENMHFQLLNSLEGVALERIDPNKDVNNISNWQSAAQNIGFGTPGLINSSYQNVIEIEKDVSLSSKLFTPDNDGIDDKLFINFKLDDNSYLVNIRIYNSIGKEIRALASNVYLAKEDQLAWDGLDSENNRLPIGVYLLYIEIFNTKGDVKIYKKPCVIGGNFN</sequence>
<name>A0A434AGN7_9BACT</name>
<dbReference type="Gene3D" id="2.60.40.1220">
    <property type="match status" value="1"/>
</dbReference>
<accession>A0A434AGN7</accession>
<dbReference type="EMBL" id="RJJX01000020">
    <property type="protein sequence ID" value="RUT73536.1"/>
    <property type="molecule type" value="Genomic_DNA"/>
</dbReference>
<keyword evidence="3" id="KW-1185">Reference proteome</keyword>
<dbReference type="InterPro" id="IPR014755">
    <property type="entry name" value="Cu-Rt/internalin_Ig-like"/>
</dbReference>
<reference evidence="2 3" key="1">
    <citation type="submission" date="2018-11" db="EMBL/GenBank/DDBJ databases">
        <title>Parancylomarina longa gen. nov., sp. nov., isolated from sediments of southern Okinawa.</title>
        <authorList>
            <person name="Fu T."/>
        </authorList>
    </citation>
    <scope>NUCLEOTIDE SEQUENCE [LARGE SCALE GENOMIC DNA]</scope>
    <source>
        <strain evidence="2 3">T3-2 S1-C</strain>
    </source>
</reference>
<keyword evidence="1" id="KW-0732">Signal</keyword>
<dbReference type="Gene3D" id="2.60.40.4070">
    <property type="match status" value="1"/>
</dbReference>